<evidence type="ECO:0000256" key="2">
    <source>
        <dbReference type="SAM" id="SignalP"/>
    </source>
</evidence>
<dbReference type="EMBL" id="CP051169">
    <property type="protein sequence ID" value="QOK97762.1"/>
    <property type="molecule type" value="Genomic_DNA"/>
</dbReference>
<dbReference type="RefSeq" id="WP_011000385.1">
    <property type="nucleotide sequence ID" value="NZ_CP103852.1"/>
</dbReference>
<dbReference type="EMBL" id="LN899827">
    <property type="protein sequence ID" value="CUV43519.1"/>
    <property type="molecule type" value="Genomic_DNA"/>
</dbReference>
<evidence type="ECO:0000313" key="11">
    <source>
        <dbReference type="EMBL" id="CUV63552.1"/>
    </source>
</evidence>
<reference evidence="14" key="3">
    <citation type="submission" date="2018-01" db="EMBL/GenBank/DDBJ databases">
        <title>Raltonia solanacearum P824 infects blueberry.</title>
        <authorList>
            <person name="Bocsanczy A.M."/>
            <person name="Norman D.J."/>
        </authorList>
    </citation>
    <scope>NUCLEOTIDE SEQUENCE [LARGE SCALE GENOMIC DNA]</scope>
    <source>
        <strain evidence="14">P824</strain>
    </source>
</reference>
<keyword evidence="2" id="KW-0732">Signal</keyword>
<protein>
    <submittedName>
        <fullName evidence="6">Putative signal peptide protein</fullName>
    </submittedName>
</protein>
<accession>A0A0K1ZNE0</accession>
<dbReference type="EMBL" id="LN899820">
    <property type="protein sequence ID" value="CUV55527.1"/>
    <property type="molecule type" value="Genomic_DNA"/>
</dbReference>
<dbReference type="EMBL" id="LN899821">
    <property type="protein sequence ID" value="CUV17969.1"/>
    <property type="molecule type" value="Genomic_DNA"/>
</dbReference>
<reference evidence="15" key="5">
    <citation type="submission" date="2020-04" db="EMBL/GenBank/DDBJ databases">
        <title>Ralstonia solanacearum UW576, UW763, UW773, and UW774.</title>
        <authorList>
            <person name="Steidl O."/>
            <person name="Truchon A."/>
            <person name="Allen C."/>
        </authorList>
    </citation>
    <scope>NUCLEOTIDE SEQUENCE [LARGE SCALE GENOMIC DNA]</scope>
    <source>
        <strain evidence="15">UW774</strain>
    </source>
</reference>
<evidence type="ECO:0000313" key="9">
    <source>
        <dbReference type="EMBL" id="CUV43519.1"/>
    </source>
</evidence>
<evidence type="ECO:0000313" key="14">
    <source>
        <dbReference type="Proteomes" id="UP000262427"/>
    </source>
</evidence>
<gene>
    <name evidence="12" type="ORF">HF909_15890</name>
    <name evidence="13" type="ORF">LH706_16015</name>
    <name evidence="4" type="ORF">PSS4_v1_400068</name>
    <name evidence="11" type="ORF">RD1301_v1_3570030</name>
    <name evidence="3" type="ORF">RSP824_15065</name>
    <name evidence="5" type="ORF">RUN1744_v1_250063</name>
    <name evidence="6" type="ORF">RUN1985_v1_610039</name>
    <name evidence="10" type="ORF">RUN215_v1_510037</name>
    <name evidence="7" type="ORF">TD1301_v1_1000021</name>
    <name evidence="8" type="ORF">TF3108_v1_430063</name>
    <name evidence="9" type="ORF">TO10_v1_60102</name>
</gene>
<sequence length="85" mass="9144">MNRRHFALAALMLALLSPAARADLGEMKQDIKQGSKDAAKKTGHAAREFGHATANAARTVGHGVANAAHETKRATKRLFHKNDSE</sequence>
<evidence type="ECO:0000313" key="7">
    <source>
        <dbReference type="EMBL" id="CUV34670.1"/>
    </source>
</evidence>
<evidence type="ECO:0000313" key="5">
    <source>
        <dbReference type="EMBL" id="CUV22806.1"/>
    </source>
</evidence>
<evidence type="ECO:0000313" key="8">
    <source>
        <dbReference type="EMBL" id="CUV40285.1"/>
    </source>
</evidence>
<dbReference type="PATRIC" id="fig|305.107.peg.840"/>
<feature type="region of interest" description="Disordered" evidence="1">
    <location>
        <begin position="66"/>
        <end position="85"/>
    </location>
</feature>
<dbReference type="EMBL" id="LN899826">
    <property type="protein sequence ID" value="CUV40285.1"/>
    <property type="molecule type" value="Genomic_DNA"/>
</dbReference>
<evidence type="ECO:0000313" key="13">
    <source>
        <dbReference type="EMBL" id="UZF14490.1"/>
    </source>
</evidence>
<dbReference type="EMBL" id="CP025741">
    <property type="protein sequence ID" value="AYA47680.1"/>
    <property type="molecule type" value="Genomic_DNA"/>
</dbReference>
<dbReference type="EMBL" id="LN899823">
    <property type="protein sequence ID" value="CUV22806.1"/>
    <property type="molecule type" value="Genomic_DNA"/>
</dbReference>
<dbReference type="EMBL" id="LN899825">
    <property type="protein sequence ID" value="CUV34670.1"/>
    <property type="molecule type" value="Genomic_DNA"/>
</dbReference>
<reference evidence="3" key="2">
    <citation type="submission" date="2018-01" db="EMBL/GenBank/DDBJ databases">
        <title>Ralstonia pseudosolanacearum P824 infects blueberry.</title>
        <authorList>
            <person name="Bocsanczy A.M."/>
            <person name="Norman D.J."/>
        </authorList>
    </citation>
    <scope>NUCLEOTIDE SEQUENCE</scope>
    <source>
        <strain evidence="3">P824</strain>
    </source>
</reference>
<dbReference type="Proteomes" id="UP000593970">
    <property type="component" value="Chromosome"/>
</dbReference>
<reference evidence="6" key="1">
    <citation type="submission" date="2015-10" db="EMBL/GenBank/DDBJ databases">
        <authorList>
            <person name="Gilbert D.G."/>
        </authorList>
    </citation>
    <scope>NUCLEOTIDE SEQUENCE</scope>
    <source>
        <strain evidence="6">Phyl III-seqv23</strain>
    </source>
</reference>
<evidence type="ECO:0000313" key="4">
    <source>
        <dbReference type="EMBL" id="CUV17969.1"/>
    </source>
</evidence>
<feature type="chain" id="PRO_5014231755" evidence="2">
    <location>
        <begin position="23"/>
        <end position="85"/>
    </location>
</feature>
<evidence type="ECO:0000313" key="10">
    <source>
        <dbReference type="EMBL" id="CUV55527.1"/>
    </source>
</evidence>
<dbReference type="Proteomes" id="UP000262427">
    <property type="component" value="Chromosome CM"/>
</dbReference>
<dbReference type="EMBL" id="CP085043">
    <property type="protein sequence ID" value="UZF14490.1"/>
    <property type="molecule type" value="Genomic_DNA"/>
</dbReference>
<dbReference type="EMBL" id="LN899824">
    <property type="protein sequence ID" value="CUV30179.1"/>
    <property type="molecule type" value="Genomic_DNA"/>
</dbReference>
<evidence type="ECO:0000313" key="12">
    <source>
        <dbReference type="EMBL" id="QOK97762.1"/>
    </source>
</evidence>
<organism evidence="6">
    <name type="scientific">Ralstonia solanacearum</name>
    <name type="common">Pseudomonas solanacearum</name>
    <dbReference type="NCBI Taxonomy" id="305"/>
    <lineage>
        <taxon>Bacteria</taxon>
        <taxon>Pseudomonadati</taxon>
        <taxon>Pseudomonadota</taxon>
        <taxon>Betaproteobacteria</taxon>
        <taxon>Burkholderiales</taxon>
        <taxon>Burkholderiaceae</taxon>
        <taxon>Ralstonia</taxon>
        <taxon>Ralstonia solanacearum species complex</taxon>
    </lineage>
</organism>
<evidence type="ECO:0000313" key="6">
    <source>
        <dbReference type="EMBL" id="CUV30179.1"/>
    </source>
</evidence>
<evidence type="ECO:0000256" key="1">
    <source>
        <dbReference type="SAM" id="MobiDB-lite"/>
    </source>
</evidence>
<proteinExistence type="predicted"/>
<evidence type="ECO:0000313" key="3">
    <source>
        <dbReference type="EMBL" id="AYA47680.1"/>
    </source>
</evidence>
<name>A0A0K1ZNE0_RALSL</name>
<feature type="signal peptide" evidence="2">
    <location>
        <begin position="1"/>
        <end position="22"/>
    </location>
</feature>
<evidence type="ECO:0000313" key="15">
    <source>
        <dbReference type="Proteomes" id="UP000593970"/>
    </source>
</evidence>
<reference evidence="13" key="6">
    <citation type="submission" date="2021-10" db="EMBL/GenBank/DDBJ databases">
        <title>Complete genome sequences of five Ralstonia solancearum strains isolated from sunflower.</title>
        <authorList>
            <person name="She X."/>
            <person name="He Z."/>
        </authorList>
    </citation>
    <scope>NUCLEOTIDE SEQUENCE</scope>
    <source>
        <strain evidence="13">RS638</strain>
    </source>
</reference>
<dbReference type="AlphaFoldDB" id="A0A0K1ZNE0"/>
<dbReference type="EMBL" id="LN899822">
    <property type="protein sequence ID" value="CUV63552.1"/>
    <property type="molecule type" value="Genomic_DNA"/>
</dbReference>
<reference evidence="12" key="4">
    <citation type="submission" date="2020-04" db="EMBL/GenBank/DDBJ databases">
        <title>Ralstonia pseudosolanacearum UW576, UW763, UW773, and UW774.</title>
        <authorList>
            <person name="Steidl O."/>
            <person name="Truchon A."/>
            <person name="Allen C."/>
        </authorList>
    </citation>
    <scope>NUCLEOTIDE SEQUENCE</scope>
    <source>
        <strain evidence="12">RUN2474</strain>
    </source>
</reference>